<comment type="caution">
    <text evidence="2">The sequence shown here is derived from an EMBL/GenBank/DDBJ whole genome shotgun (WGS) entry which is preliminary data.</text>
</comment>
<evidence type="ECO:0000313" key="2">
    <source>
        <dbReference type="EMBL" id="KAJ1355654.1"/>
    </source>
</evidence>
<accession>A0AAD5MXR6</accession>
<dbReference type="Proteomes" id="UP001196413">
    <property type="component" value="Unassembled WGS sequence"/>
</dbReference>
<keyword evidence="3" id="KW-1185">Reference proteome</keyword>
<dbReference type="AlphaFoldDB" id="A0AAD5MXR6"/>
<name>A0AAD5MXR6_PARTN</name>
<reference evidence="2" key="1">
    <citation type="submission" date="2021-06" db="EMBL/GenBank/DDBJ databases">
        <title>Parelaphostrongylus tenuis whole genome reference sequence.</title>
        <authorList>
            <person name="Garwood T.J."/>
            <person name="Larsen P.A."/>
            <person name="Fountain-Jones N.M."/>
            <person name="Garbe J.R."/>
            <person name="Macchietto M.G."/>
            <person name="Kania S.A."/>
            <person name="Gerhold R.W."/>
            <person name="Richards J.E."/>
            <person name="Wolf T.M."/>
        </authorList>
    </citation>
    <scope>NUCLEOTIDE SEQUENCE</scope>
    <source>
        <strain evidence="2">MNPRO001-30</strain>
        <tissue evidence="2">Meninges</tissue>
    </source>
</reference>
<dbReference type="EMBL" id="JAHQIW010002539">
    <property type="protein sequence ID" value="KAJ1355654.1"/>
    <property type="molecule type" value="Genomic_DNA"/>
</dbReference>
<evidence type="ECO:0000313" key="3">
    <source>
        <dbReference type="Proteomes" id="UP001196413"/>
    </source>
</evidence>
<proteinExistence type="predicted"/>
<feature type="region of interest" description="Disordered" evidence="1">
    <location>
        <begin position="1"/>
        <end position="22"/>
    </location>
</feature>
<gene>
    <name evidence="2" type="ORF">KIN20_013148</name>
</gene>
<protein>
    <submittedName>
        <fullName evidence="2">Uncharacterized protein</fullName>
    </submittedName>
</protein>
<organism evidence="2 3">
    <name type="scientific">Parelaphostrongylus tenuis</name>
    <name type="common">Meningeal worm</name>
    <dbReference type="NCBI Taxonomy" id="148309"/>
    <lineage>
        <taxon>Eukaryota</taxon>
        <taxon>Metazoa</taxon>
        <taxon>Ecdysozoa</taxon>
        <taxon>Nematoda</taxon>
        <taxon>Chromadorea</taxon>
        <taxon>Rhabditida</taxon>
        <taxon>Rhabditina</taxon>
        <taxon>Rhabditomorpha</taxon>
        <taxon>Strongyloidea</taxon>
        <taxon>Metastrongylidae</taxon>
        <taxon>Parelaphostrongylus</taxon>
    </lineage>
</organism>
<evidence type="ECO:0000256" key="1">
    <source>
        <dbReference type="SAM" id="MobiDB-lite"/>
    </source>
</evidence>
<sequence length="100" mass="11022">MNDWRQQSVTAPSQQENSSFASFPSVIHPKVEELRARKFRSARGGEVAFSVDGSPLVVLPDVTNALSPATVAFKQIMKCDEEGFSPASRETVSSFKHFYA</sequence>